<accession>X0V0T0</accession>
<name>X0V0T0_9ZZZZ</name>
<evidence type="ECO:0000259" key="1">
    <source>
        <dbReference type="Pfam" id="PF00346"/>
    </source>
</evidence>
<proteinExistence type="predicted"/>
<comment type="caution">
    <text evidence="2">The sequence shown here is derived from an EMBL/GenBank/DDBJ whole genome shotgun (WGS) entry which is preliminary data.</text>
</comment>
<dbReference type="SUPFAM" id="SSF56762">
    <property type="entry name" value="HydB/Nqo4-like"/>
    <property type="match status" value="1"/>
</dbReference>
<dbReference type="InterPro" id="IPR029014">
    <property type="entry name" value="NiFe-Hase_large"/>
</dbReference>
<organism evidence="2">
    <name type="scientific">marine sediment metagenome</name>
    <dbReference type="NCBI Taxonomy" id="412755"/>
    <lineage>
        <taxon>unclassified sequences</taxon>
        <taxon>metagenomes</taxon>
        <taxon>ecological metagenomes</taxon>
    </lineage>
</organism>
<dbReference type="EMBL" id="BARS01029580">
    <property type="protein sequence ID" value="GAG06138.1"/>
    <property type="molecule type" value="Genomic_DNA"/>
</dbReference>
<dbReference type="GO" id="GO:0051287">
    <property type="term" value="F:NAD binding"/>
    <property type="evidence" value="ECO:0007669"/>
    <property type="project" value="InterPro"/>
</dbReference>
<gene>
    <name evidence="2" type="ORF">S01H1_46215</name>
</gene>
<evidence type="ECO:0000313" key="2">
    <source>
        <dbReference type="EMBL" id="GAG06138.1"/>
    </source>
</evidence>
<dbReference type="PANTHER" id="PTHR11993:SF10">
    <property type="entry name" value="NADH DEHYDROGENASE [UBIQUINONE] IRON-SULFUR PROTEIN 2, MITOCHONDRIAL"/>
    <property type="match status" value="1"/>
</dbReference>
<reference evidence="2" key="1">
    <citation type="journal article" date="2014" name="Front. Microbiol.">
        <title>High frequency of phylogenetically diverse reductive dehalogenase-homologous genes in deep subseafloor sedimentary metagenomes.</title>
        <authorList>
            <person name="Kawai M."/>
            <person name="Futagami T."/>
            <person name="Toyoda A."/>
            <person name="Takaki Y."/>
            <person name="Nishi S."/>
            <person name="Hori S."/>
            <person name="Arai W."/>
            <person name="Tsubouchi T."/>
            <person name="Morono Y."/>
            <person name="Uchiyama I."/>
            <person name="Ito T."/>
            <person name="Fujiyama A."/>
            <person name="Inagaki F."/>
            <person name="Takami H."/>
        </authorList>
    </citation>
    <scope>NUCLEOTIDE SEQUENCE</scope>
    <source>
        <strain evidence="2">Expedition CK06-06</strain>
    </source>
</reference>
<sequence length="222" mass="24378">TCGARLTTNYVRIGGVSFDIPPEFMPAAWALVKELPGRIAEYEALLLENEILLARSRDVGVLPPDLAIAASTSGPMLRGSGVMWDVRKADPYAVYDRLDFDIPVGTRGDCYDRFLVRMEELHQSVRILEQALDMLPGGPARVELPLAVRPPVGEAYARIEAPKGELGFYLVSDGSPHPQRFHIRSPSYINLTPLRDMVVGLTIPDAIITLGSIDIVLGEVDR</sequence>
<dbReference type="InterPro" id="IPR022885">
    <property type="entry name" value="NDH1_su_D/H"/>
</dbReference>
<dbReference type="GO" id="GO:0048038">
    <property type="term" value="F:quinone binding"/>
    <property type="evidence" value="ECO:0007669"/>
    <property type="project" value="InterPro"/>
</dbReference>
<dbReference type="GO" id="GO:0016651">
    <property type="term" value="F:oxidoreductase activity, acting on NAD(P)H"/>
    <property type="evidence" value="ECO:0007669"/>
    <property type="project" value="InterPro"/>
</dbReference>
<dbReference type="Pfam" id="PF00346">
    <property type="entry name" value="Complex1_49kDa"/>
    <property type="match status" value="2"/>
</dbReference>
<protein>
    <recommendedName>
        <fullName evidence="1">NADH-quinone oxidoreductase subunit D domain-containing protein</fullName>
    </recommendedName>
</protein>
<dbReference type="PANTHER" id="PTHR11993">
    <property type="entry name" value="NADH-UBIQUINONE OXIDOREDUCTASE 49 KDA SUBUNIT"/>
    <property type="match status" value="1"/>
</dbReference>
<feature type="domain" description="NADH-quinone oxidoreductase subunit D" evidence="1">
    <location>
        <begin position="2"/>
        <end position="144"/>
    </location>
</feature>
<dbReference type="Gene3D" id="1.10.645.10">
    <property type="entry name" value="Cytochrome-c3 Hydrogenase, chain B"/>
    <property type="match status" value="1"/>
</dbReference>
<feature type="non-terminal residue" evidence="2">
    <location>
        <position position="1"/>
    </location>
</feature>
<dbReference type="InterPro" id="IPR001135">
    <property type="entry name" value="NADH_Q_OxRdtase_suD"/>
</dbReference>
<feature type="domain" description="NADH-quinone oxidoreductase subunit D" evidence="1">
    <location>
        <begin position="148"/>
        <end position="222"/>
    </location>
</feature>
<dbReference type="AlphaFoldDB" id="X0V0T0"/>